<name>A0A7J6UE16_PEROL</name>
<feature type="transmembrane region" description="Helical" evidence="2">
    <location>
        <begin position="314"/>
        <end position="331"/>
    </location>
</feature>
<evidence type="ECO:0000256" key="1">
    <source>
        <dbReference type="SAM" id="MobiDB-lite"/>
    </source>
</evidence>
<feature type="non-terminal residue" evidence="3">
    <location>
        <position position="332"/>
    </location>
</feature>
<comment type="caution">
    <text evidence="3">The sequence shown here is derived from an EMBL/GenBank/DDBJ whole genome shotgun (WGS) entry which is preliminary data.</text>
</comment>
<organism evidence="3 4">
    <name type="scientific">Perkinsus olseni</name>
    <name type="common">Perkinsus atlanticus</name>
    <dbReference type="NCBI Taxonomy" id="32597"/>
    <lineage>
        <taxon>Eukaryota</taxon>
        <taxon>Sar</taxon>
        <taxon>Alveolata</taxon>
        <taxon>Perkinsozoa</taxon>
        <taxon>Perkinsea</taxon>
        <taxon>Perkinsida</taxon>
        <taxon>Perkinsidae</taxon>
        <taxon>Perkinsus</taxon>
    </lineage>
</organism>
<keyword evidence="2" id="KW-0472">Membrane</keyword>
<proteinExistence type="predicted"/>
<feature type="transmembrane region" description="Helical" evidence="2">
    <location>
        <begin position="287"/>
        <end position="307"/>
    </location>
</feature>
<feature type="transmembrane region" description="Helical" evidence="2">
    <location>
        <begin position="169"/>
        <end position="193"/>
    </location>
</feature>
<evidence type="ECO:0000313" key="4">
    <source>
        <dbReference type="Proteomes" id="UP000574390"/>
    </source>
</evidence>
<keyword evidence="2" id="KW-0812">Transmembrane</keyword>
<feature type="transmembrane region" description="Helical" evidence="2">
    <location>
        <begin position="246"/>
        <end position="267"/>
    </location>
</feature>
<gene>
    <name evidence="3" type="ORF">FOZ62_013279</name>
</gene>
<sequence length="332" mass="36596">MQSSTDCDVAIRPDPGQESGVTGAATEHANNAALRPCARRDDGLPGQDRSELHQAEDPELQKAGIEVVEVELDNVEADTQLPSTRATRGARRIAARRSSLQNIAIVLVDKYNTAYRIALLLLLILLAFICGIQCYAQFIIAVPPSPDELDTLAPETLTNPKNTRYEIKAVAVIEAIILGSVGLMSLVRAAMVVKTLLMSDKDKLNFSKYRAKTVQESGERSNRTLKERMVNVFMALRGKFEMSGEWFWHGYFSLQILDILLQIIRLVELGGRSVTGEKILVADRTAIMTQATLIMLVLIVGPTTLILNNRVWACLFDVMAAFSFTAAYLIVS</sequence>
<dbReference type="AlphaFoldDB" id="A0A7J6UE16"/>
<keyword evidence="2" id="KW-1133">Transmembrane helix</keyword>
<evidence type="ECO:0000313" key="3">
    <source>
        <dbReference type="EMBL" id="KAF4755346.1"/>
    </source>
</evidence>
<feature type="compositionally biased region" description="Basic and acidic residues" evidence="1">
    <location>
        <begin position="38"/>
        <end position="58"/>
    </location>
</feature>
<dbReference type="EMBL" id="JABANM010000798">
    <property type="protein sequence ID" value="KAF4755346.1"/>
    <property type="molecule type" value="Genomic_DNA"/>
</dbReference>
<dbReference type="Proteomes" id="UP000574390">
    <property type="component" value="Unassembled WGS sequence"/>
</dbReference>
<evidence type="ECO:0000256" key="2">
    <source>
        <dbReference type="SAM" id="Phobius"/>
    </source>
</evidence>
<feature type="transmembrane region" description="Helical" evidence="2">
    <location>
        <begin position="117"/>
        <end position="140"/>
    </location>
</feature>
<feature type="region of interest" description="Disordered" evidence="1">
    <location>
        <begin position="1"/>
        <end position="58"/>
    </location>
</feature>
<reference evidence="3 4" key="1">
    <citation type="submission" date="2020-04" db="EMBL/GenBank/DDBJ databases">
        <title>Perkinsus olseni comparative genomics.</title>
        <authorList>
            <person name="Bogema D.R."/>
        </authorList>
    </citation>
    <scope>NUCLEOTIDE SEQUENCE [LARGE SCALE GENOMIC DNA]</scope>
    <source>
        <strain evidence="3">ATCC PRA-205</strain>
    </source>
</reference>
<accession>A0A7J6UE16</accession>
<protein>
    <submittedName>
        <fullName evidence="3">Uncharacterized protein</fullName>
    </submittedName>
</protein>